<feature type="domain" description="Amidohydrolase-related" evidence="3">
    <location>
        <begin position="61"/>
        <end position="442"/>
    </location>
</feature>
<dbReference type="InterPro" id="IPR011059">
    <property type="entry name" value="Metal-dep_hydrolase_composite"/>
</dbReference>
<dbReference type="Pfam" id="PF01979">
    <property type="entry name" value="Amidohydro_1"/>
    <property type="match status" value="1"/>
</dbReference>
<dbReference type="InterPro" id="IPR032466">
    <property type="entry name" value="Metal_Hydrolase"/>
</dbReference>
<gene>
    <name evidence="4" type="ORF">A3K87_20015</name>
</gene>
<dbReference type="InterPro" id="IPR006680">
    <property type="entry name" value="Amidohydro-rel"/>
</dbReference>
<comment type="similarity">
    <text evidence="1">Belongs to the metallo-dependent hydrolases superfamily. ATZ/TRZ family.</text>
</comment>
<name>A0AA91IA31_VARPD</name>
<sequence length="510" mass="55514">MTTTPALTLIRGAEVLTLAGPQGTQPVHADLLLRDGRIEAIGPDLPVPQACTLVEARGKLLMPGLVNAHTHSSETFFKGRYEGMPLETWLLYAYTYLSGSPIGDRLLYLRTLLLAMQSLKSGVTTLCDDFFDPMAHSIDRLGIVFRAYRDAGIRVNVSSAVLNTPVLDSTPFGHELFPEHLSAQLKFGAPATAADYTAYCQEAFRLFHGQADGRLRFAITPSAPQRCTVDMLQACHALAVQHGVPLHTHLLETKVQAVAGQMFYGKTLLAHMHDIGILDRHATLAHAIWLTDADIARMGEAGCTVVHNPLSNLKLGSGLSPIRKLMDAGVRIGLGTDGLSSNDSARVFDLMRFAALMHNGPRADAAEWPRAAEVLKMATIDGARTALLDEVTGSLEVGKAADLVMLDLDNDNFRPRNDIAKQLVYCENGSSVELVMVAGRIVSQDGRLLTVDESAVWAELDELLPAYLQEHGKWEAANRVFEPSFAEVIRRCQAVELPGLSRLTPPIDSR</sequence>
<dbReference type="AlphaFoldDB" id="A0AA91IA31"/>
<dbReference type="PANTHER" id="PTHR43794:SF11">
    <property type="entry name" value="AMIDOHYDROLASE-RELATED DOMAIN-CONTAINING PROTEIN"/>
    <property type="match status" value="1"/>
</dbReference>
<organism evidence="4 5">
    <name type="scientific">Variovorax paradoxus</name>
    <dbReference type="NCBI Taxonomy" id="34073"/>
    <lineage>
        <taxon>Bacteria</taxon>
        <taxon>Pseudomonadati</taxon>
        <taxon>Pseudomonadota</taxon>
        <taxon>Betaproteobacteria</taxon>
        <taxon>Burkholderiales</taxon>
        <taxon>Comamonadaceae</taxon>
        <taxon>Variovorax</taxon>
    </lineage>
</organism>
<dbReference type="Gene3D" id="2.30.40.10">
    <property type="entry name" value="Urease, subunit C, domain 1"/>
    <property type="match status" value="1"/>
</dbReference>
<proteinExistence type="inferred from homology"/>
<evidence type="ECO:0000313" key="5">
    <source>
        <dbReference type="Proteomes" id="UP000077852"/>
    </source>
</evidence>
<keyword evidence="2" id="KW-0378">Hydrolase</keyword>
<protein>
    <submittedName>
        <fullName evidence="4">Amidohydrolase</fullName>
    </submittedName>
</protein>
<dbReference type="EMBL" id="LVHG01000054">
    <property type="protein sequence ID" value="OAK61898.1"/>
    <property type="molecule type" value="Genomic_DNA"/>
</dbReference>
<evidence type="ECO:0000313" key="4">
    <source>
        <dbReference type="EMBL" id="OAK61898.1"/>
    </source>
</evidence>
<evidence type="ECO:0000256" key="2">
    <source>
        <dbReference type="ARBA" id="ARBA00022801"/>
    </source>
</evidence>
<dbReference type="Gene3D" id="3.20.20.140">
    <property type="entry name" value="Metal-dependent hydrolases"/>
    <property type="match status" value="1"/>
</dbReference>
<dbReference type="Proteomes" id="UP000077852">
    <property type="component" value="Unassembled WGS sequence"/>
</dbReference>
<dbReference type="PANTHER" id="PTHR43794">
    <property type="entry name" value="AMINOHYDROLASE SSNA-RELATED"/>
    <property type="match status" value="1"/>
</dbReference>
<dbReference type="SUPFAM" id="SSF51556">
    <property type="entry name" value="Metallo-dependent hydrolases"/>
    <property type="match status" value="1"/>
</dbReference>
<reference evidence="4 5" key="1">
    <citation type="submission" date="2016-03" db="EMBL/GenBank/DDBJ databases">
        <title>Genome sequence of Variovorax paradoxus KB5.</title>
        <authorList>
            <person name="Jeong H."/>
            <person name="Hong C.E."/>
            <person name="Jo S.H."/>
            <person name="Park J.M."/>
        </authorList>
    </citation>
    <scope>NUCLEOTIDE SEQUENCE [LARGE SCALE GENOMIC DNA]</scope>
    <source>
        <strain evidence="4 5">KB5</strain>
    </source>
</reference>
<dbReference type="GO" id="GO:0016810">
    <property type="term" value="F:hydrolase activity, acting on carbon-nitrogen (but not peptide) bonds"/>
    <property type="evidence" value="ECO:0007669"/>
    <property type="project" value="InterPro"/>
</dbReference>
<accession>A0AA91IA31</accession>
<dbReference type="CDD" id="cd01298">
    <property type="entry name" value="ATZ_TRZ_like"/>
    <property type="match status" value="1"/>
</dbReference>
<evidence type="ECO:0000259" key="3">
    <source>
        <dbReference type="Pfam" id="PF01979"/>
    </source>
</evidence>
<dbReference type="SUPFAM" id="SSF51338">
    <property type="entry name" value="Composite domain of metallo-dependent hydrolases"/>
    <property type="match status" value="1"/>
</dbReference>
<comment type="caution">
    <text evidence="4">The sequence shown here is derived from an EMBL/GenBank/DDBJ whole genome shotgun (WGS) entry which is preliminary data.</text>
</comment>
<evidence type="ECO:0000256" key="1">
    <source>
        <dbReference type="ARBA" id="ARBA00006745"/>
    </source>
</evidence>
<dbReference type="InterPro" id="IPR050287">
    <property type="entry name" value="MTA/SAH_deaminase"/>
</dbReference>
<dbReference type="RefSeq" id="WP_081269045.1">
    <property type="nucleotide sequence ID" value="NZ_LVHG01000054.1"/>
</dbReference>